<reference evidence="2" key="1">
    <citation type="submission" date="2020-05" db="EMBL/GenBank/DDBJ databases">
        <title>Mycena genomes resolve the evolution of fungal bioluminescence.</title>
        <authorList>
            <person name="Tsai I.J."/>
        </authorList>
    </citation>
    <scope>NUCLEOTIDE SEQUENCE</scope>
    <source>
        <strain evidence="2">171206Taipei</strain>
    </source>
</reference>
<accession>A0A8H6S3F5</accession>
<dbReference type="Pfam" id="PF00646">
    <property type="entry name" value="F-box"/>
    <property type="match status" value="1"/>
</dbReference>
<evidence type="ECO:0000313" key="3">
    <source>
        <dbReference type="Proteomes" id="UP000636479"/>
    </source>
</evidence>
<keyword evidence="3" id="KW-1185">Reference proteome</keyword>
<dbReference type="AlphaFoldDB" id="A0A8H6S3F5"/>
<evidence type="ECO:0000259" key="1">
    <source>
        <dbReference type="PROSITE" id="PS50181"/>
    </source>
</evidence>
<proteinExistence type="predicted"/>
<organism evidence="2 3">
    <name type="scientific">Mycena indigotica</name>
    <dbReference type="NCBI Taxonomy" id="2126181"/>
    <lineage>
        <taxon>Eukaryota</taxon>
        <taxon>Fungi</taxon>
        <taxon>Dikarya</taxon>
        <taxon>Basidiomycota</taxon>
        <taxon>Agaricomycotina</taxon>
        <taxon>Agaricomycetes</taxon>
        <taxon>Agaricomycetidae</taxon>
        <taxon>Agaricales</taxon>
        <taxon>Marasmiineae</taxon>
        <taxon>Mycenaceae</taxon>
        <taxon>Mycena</taxon>
    </lineage>
</organism>
<gene>
    <name evidence="2" type="ORF">MIND_01300700</name>
</gene>
<comment type="caution">
    <text evidence="2">The sequence shown here is derived from an EMBL/GenBank/DDBJ whole genome shotgun (WGS) entry which is preliminary data.</text>
</comment>
<dbReference type="CDD" id="cd09917">
    <property type="entry name" value="F-box_SF"/>
    <property type="match status" value="1"/>
</dbReference>
<dbReference type="Proteomes" id="UP000636479">
    <property type="component" value="Unassembled WGS sequence"/>
</dbReference>
<dbReference type="Gene3D" id="1.20.1280.50">
    <property type="match status" value="1"/>
</dbReference>
<dbReference type="InterPro" id="IPR001810">
    <property type="entry name" value="F-box_dom"/>
</dbReference>
<dbReference type="OrthoDB" id="2823912at2759"/>
<dbReference type="InterPro" id="IPR036047">
    <property type="entry name" value="F-box-like_dom_sf"/>
</dbReference>
<name>A0A8H6S3F5_9AGAR</name>
<sequence length="693" mass="79377">MFTVYDLDDLNVLPFSDVELSLELPPQRQWDSSAVNYVAIHCWKEHRSKQQSASLSLLPQTNLDVMFEVFGHLHPFDLVHLSRVNKTFRQLLLCPTSDVVWRNVFRVGVLPPCPPQVSGRRWAKLLFGRQLCDECMTPNTLPDFILCRRLCTECMNKCLSNEMSTHLINDLLLKTNVGRFWPSEAEAVAMDYERLREADQRKPDGYDSLLEPFVERRKKFLRDREEAANTAVEWTQEITGLHRTIAAKQHRRVVARVGKHLLREGYKQADIAELDEYAELEMIQVLTPKRWRRIRPIIIPHVENLRVLRLERERKDLITARTSVALTAVSKVFRTAPAQCWAYFPPNYTLETFTPLQELLHNPSTNPLTPDDPRLVDSLLELPAFVAAWRQEKRELLASVLPPPSSSQCPTGVERLELATSVFTCKGSWISNTSVAAGRALIGWDGAGAHLRCQSLQRFWDHRVHYAEDGAAAVRELVTLVGLDPETTTAREMDTICGTGSPVSARMLNESEKRFVCAICPLETSKGITGRRAMRWRECVLHTIERIRLQQDPAHQATPPAWMLLTDKAMQDVYRRESPDPFVNDSAWICALCPEHYKYRTTRKWVLDHLKKTHSIRRPVEQTHYLYYAGLERTSRPYELVSQAPPQEDGSVNVLHANLRSRHVIDKHGIAEPSEAGGDWSTVELILRATPMI</sequence>
<dbReference type="SUPFAM" id="SSF81383">
    <property type="entry name" value="F-box domain"/>
    <property type="match status" value="1"/>
</dbReference>
<dbReference type="PROSITE" id="PS50181">
    <property type="entry name" value="FBOX"/>
    <property type="match status" value="1"/>
</dbReference>
<dbReference type="GeneID" id="59351983"/>
<evidence type="ECO:0000313" key="2">
    <source>
        <dbReference type="EMBL" id="KAF7290605.1"/>
    </source>
</evidence>
<protein>
    <recommendedName>
        <fullName evidence="1">F-box domain-containing protein</fullName>
    </recommendedName>
</protein>
<dbReference type="RefSeq" id="XP_037213965.1">
    <property type="nucleotide sequence ID" value="XM_037369467.1"/>
</dbReference>
<dbReference type="EMBL" id="JACAZF010000014">
    <property type="protein sequence ID" value="KAF7290605.1"/>
    <property type="molecule type" value="Genomic_DNA"/>
</dbReference>
<feature type="domain" description="F-box" evidence="1">
    <location>
        <begin position="55"/>
        <end position="104"/>
    </location>
</feature>